<dbReference type="InterPro" id="IPR027417">
    <property type="entry name" value="P-loop_NTPase"/>
</dbReference>
<dbReference type="EMBL" id="CACSIK010000001">
    <property type="protein sequence ID" value="CAA0092559.1"/>
    <property type="molecule type" value="Genomic_DNA"/>
</dbReference>
<name>A0A5S9PXJ3_9GAMM</name>
<reference evidence="3 4" key="1">
    <citation type="submission" date="2019-11" db="EMBL/GenBank/DDBJ databases">
        <authorList>
            <person name="Holert J."/>
        </authorList>
    </citation>
    <scope>NUCLEOTIDE SEQUENCE [LARGE SCALE GENOMIC DNA]</scope>
    <source>
        <strain evidence="2">BC3_2A</strain>
        <strain evidence="1">SB11_1A</strain>
    </source>
</reference>
<dbReference type="Gene3D" id="3.40.50.300">
    <property type="entry name" value="P-loop containing nucleotide triphosphate hydrolases"/>
    <property type="match status" value="1"/>
</dbReference>
<dbReference type="PANTHER" id="PTHR42708:SF1">
    <property type="entry name" value="GLIDING MOTILITY PROTEIN MGLA"/>
    <property type="match status" value="1"/>
</dbReference>
<dbReference type="PANTHER" id="PTHR42708">
    <property type="entry name" value="ATP/GTP-BINDING PROTEIN-RELATED"/>
    <property type="match status" value="1"/>
</dbReference>
<dbReference type="CDD" id="cd00882">
    <property type="entry name" value="Ras_like_GTPase"/>
    <property type="match status" value="1"/>
</dbReference>
<dbReference type="AlphaFoldDB" id="A0A5S9PXJ3"/>
<organism evidence="2 4">
    <name type="scientific">Zhongshania aliphaticivorans</name>
    <dbReference type="NCBI Taxonomy" id="1470434"/>
    <lineage>
        <taxon>Bacteria</taxon>
        <taxon>Pseudomonadati</taxon>
        <taxon>Pseudomonadota</taxon>
        <taxon>Gammaproteobacteria</taxon>
        <taxon>Cellvibrionales</taxon>
        <taxon>Spongiibacteraceae</taxon>
        <taxon>Zhongshania</taxon>
    </lineage>
</organism>
<accession>A0A5S9PXJ3</accession>
<dbReference type="RefSeq" id="WP_159268874.1">
    <property type="nucleotide sequence ID" value="NZ_CACSIK010000001.1"/>
</dbReference>
<dbReference type="InterPro" id="IPR052705">
    <property type="entry name" value="Gliding_Motility_GTPase"/>
</dbReference>
<dbReference type="OrthoDB" id="4319884at2"/>
<evidence type="ECO:0000313" key="3">
    <source>
        <dbReference type="Proteomes" id="UP000435877"/>
    </source>
</evidence>
<dbReference type="EMBL" id="CACSIM010000004">
    <property type="protein sequence ID" value="CAA0109867.1"/>
    <property type="molecule type" value="Genomic_DNA"/>
</dbReference>
<sequence length="191" mass="20704">MDNIYNKLAIVGEVGAGKTQLINTISEISPFATEAKSSVDIGKEYTTVGIDYGRLSLDANIALGLFGLPGQKRFSILWDMVNTSLWGLVILVKFSKNGTNIDSLHDVLDHFQPAKSQTPLVIGISHTEHASTEDIDRLSVILEDTILSHSLSAPILPVDPRCIESSLMLLQVLDALNSVNEDEGVQCDGIE</sequence>
<keyword evidence="3" id="KW-1185">Reference proteome</keyword>
<dbReference type="Proteomes" id="UP000435877">
    <property type="component" value="Unassembled WGS sequence"/>
</dbReference>
<dbReference type="Proteomes" id="UP000439591">
    <property type="component" value="Unassembled WGS sequence"/>
</dbReference>
<gene>
    <name evidence="1" type="ORF">IHBHHGIJ_02318</name>
    <name evidence="2" type="ORF">KFEGEMFD_02505</name>
</gene>
<dbReference type="SUPFAM" id="SSF52540">
    <property type="entry name" value="P-loop containing nucleoside triphosphate hydrolases"/>
    <property type="match status" value="1"/>
</dbReference>
<protein>
    <recommendedName>
        <fullName evidence="5">GTPase</fullName>
    </recommendedName>
</protein>
<evidence type="ECO:0000313" key="1">
    <source>
        <dbReference type="EMBL" id="CAA0092559.1"/>
    </source>
</evidence>
<evidence type="ECO:0000313" key="4">
    <source>
        <dbReference type="Proteomes" id="UP000439591"/>
    </source>
</evidence>
<evidence type="ECO:0008006" key="5">
    <source>
        <dbReference type="Google" id="ProtNLM"/>
    </source>
</evidence>
<proteinExistence type="predicted"/>
<evidence type="ECO:0000313" key="2">
    <source>
        <dbReference type="EMBL" id="CAA0109867.1"/>
    </source>
</evidence>